<protein>
    <submittedName>
        <fullName evidence="4">AsmA family protein</fullName>
    </submittedName>
</protein>
<feature type="transmembrane region" description="Helical" evidence="2">
    <location>
        <begin position="24"/>
        <end position="46"/>
    </location>
</feature>
<keyword evidence="5" id="KW-1185">Reference proteome</keyword>
<dbReference type="EMBL" id="VOOR01000045">
    <property type="protein sequence ID" value="TXB61786.1"/>
    <property type="molecule type" value="Genomic_DNA"/>
</dbReference>
<dbReference type="AlphaFoldDB" id="A0A5C6RHC1"/>
<comment type="caution">
    <text evidence="4">The sequence shown here is derived from an EMBL/GenBank/DDBJ whole genome shotgun (WGS) entry which is preliminary data.</text>
</comment>
<dbReference type="Pfam" id="PF05170">
    <property type="entry name" value="AsmA"/>
    <property type="match status" value="1"/>
</dbReference>
<keyword evidence="2" id="KW-0472">Membrane</keyword>
<name>A0A5C6RHC1_9BACT</name>
<evidence type="ECO:0000256" key="2">
    <source>
        <dbReference type="SAM" id="Phobius"/>
    </source>
</evidence>
<proteinExistence type="predicted"/>
<accession>A0A5C6RHC1</accession>
<feature type="region of interest" description="Disordered" evidence="1">
    <location>
        <begin position="858"/>
        <end position="883"/>
    </location>
</feature>
<dbReference type="OrthoDB" id="1489065at2"/>
<organism evidence="4 5">
    <name type="scientific">Phaeodactylibacter luteus</name>
    <dbReference type="NCBI Taxonomy" id="1564516"/>
    <lineage>
        <taxon>Bacteria</taxon>
        <taxon>Pseudomonadati</taxon>
        <taxon>Bacteroidota</taxon>
        <taxon>Saprospiria</taxon>
        <taxon>Saprospirales</taxon>
        <taxon>Haliscomenobacteraceae</taxon>
        <taxon>Phaeodactylibacter</taxon>
    </lineage>
</organism>
<dbReference type="InterPro" id="IPR007844">
    <property type="entry name" value="AsmA"/>
</dbReference>
<dbReference type="PANTHER" id="PTHR30441">
    <property type="entry name" value="DUF748 DOMAIN-CONTAINING PROTEIN"/>
    <property type="match status" value="1"/>
</dbReference>
<keyword evidence="2" id="KW-0812">Transmembrane</keyword>
<evidence type="ECO:0000256" key="1">
    <source>
        <dbReference type="SAM" id="MobiDB-lite"/>
    </source>
</evidence>
<dbReference type="Proteomes" id="UP000321580">
    <property type="component" value="Unassembled WGS sequence"/>
</dbReference>
<dbReference type="GO" id="GO:0005886">
    <property type="term" value="C:plasma membrane"/>
    <property type="evidence" value="ECO:0007669"/>
    <property type="project" value="TreeGrafter"/>
</dbReference>
<keyword evidence="2" id="KW-1133">Transmembrane helix</keyword>
<reference evidence="4 5" key="1">
    <citation type="submission" date="2019-08" db="EMBL/GenBank/DDBJ databases">
        <title>Genome of Phaeodactylibacter luteus.</title>
        <authorList>
            <person name="Bowman J.P."/>
        </authorList>
    </citation>
    <scope>NUCLEOTIDE SEQUENCE [LARGE SCALE GENOMIC DNA]</scope>
    <source>
        <strain evidence="4 5">KCTC 42180</strain>
    </source>
</reference>
<dbReference type="PANTHER" id="PTHR30441:SF8">
    <property type="entry name" value="DUF748 DOMAIN-CONTAINING PROTEIN"/>
    <property type="match status" value="1"/>
</dbReference>
<dbReference type="InterPro" id="IPR052894">
    <property type="entry name" value="AsmA-related"/>
</dbReference>
<sequence>MARCRACPTKLFQLPTMKKFLKRILLIITLALALCIGAVALIAVFFQERIAQALTRSINSQLNAELTIGNFEMGIFRSFPDLSANFEEVALQPDQGPELLRAREAAFRIDLMSLLGPSIRVEAITISDGSLNLLTDQRGRSNYDILKAEGEGSPQGGAGEGSSLLIALEQARFENIELRYTNRQRLQAVRAKIEEGVLSGAFSTRQFELASKAKLFCQIVEQDEVAYLPDTEIAYEAIIAVNLEEGTYEMKKVEVDIAGNTFRLDGAVEEWETGTYYDLYATSEDGSLAGVLALLPAPYARKMAGIESTGRFAFNSIIKGQSNASQSPEIRVEFSLDEGQLSHEQLARPLRDVSFQAKLTNGKYRDNSSSVFTLEGFKGYFNRELIEMEASVSNFDAPEIGFNLNGVLPLETAYSLLGNPKITGGDGEVEVKNISIKGKLADMMAPSRMSRVEASGTLEFDDAALTVGEETLLLDRGELAIAGNKLFINGLRLEGAGSDIAFEGSVFNALPVLLADSLNSKGAQLEFEAKLTARSLDIDRLLAFSALTPEEEAEPEPLRDSLAREQLQGRESLTNLLKGTFDARIEAFNYQKIEGEDFMGKLGIANGVMSVEGTANAFAGKLFLNGQTFFENEPRLEARIELQQISVEQLFEQTGNFGQDVLTHRNLSGQLEAKLAVYAFWDSTGHFLMDRLSAIAGIGITNGELKDLDMLEDFSSYVDIRDLRRIRFTDMQNYLEIRDQRLFLPAMFIRSNALNLTVSGEHSFEQDISYFLKVNAGQVLADRFRRHDPNLAPRPAKQRGWFNLYFSILGNLEDYNISSDKRRVQADFELGEVRKKDIRRALEREFGQVQLIEEPDAWRDVNDNGRPGSQDDDYLDFEIGGGR</sequence>
<evidence type="ECO:0000259" key="3">
    <source>
        <dbReference type="Pfam" id="PF05170"/>
    </source>
</evidence>
<evidence type="ECO:0000313" key="4">
    <source>
        <dbReference type="EMBL" id="TXB61786.1"/>
    </source>
</evidence>
<feature type="domain" description="AsmA" evidence="3">
    <location>
        <begin position="17"/>
        <end position="144"/>
    </location>
</feature>
<dbReference type="GO" id="GO:0090313">
    <property type="term" value="P:regulation of protein targeting to membrane"/>
    <property type="evidence" value="ECO:0007669"/>
    <property type="project" value="TreeGrafter"/>
</dbReference>
<gene>
    <name evidence="4" type="ORF">FRY97_17310</name>
</gene>
<evidence type="ECO:0000313" key="5">
    <source>
        <dbReference type="Proteomes" id="UP000321580"/>
    </source>
</evidence>